<evidence type="ECO:0000313" key="1">
    <source>
        <dbReference type="EMBL" id="CRZ10093.1"/>
    </source>
</evidence>
<protein>
    <submittedName>
        <fullName evidence="1">Uncharacterized protein</fullName>
    </submittedName>
</protein>
<accession>A0A0H5R7J9</accession>
<feature type="non-terminal residue" evidence="1">
    <location>
        <position position="1"/>
    </location>
</feature>
<proteinExistence type="predicted"/>
<dbReference type="EMBL" id="HACM01009651">
    <property type="protein sequence ID" value="CRZ10093.1"/>
    <property type="molecule type" value="Transcribed_RNA"/>
</dbReference>
<name>A0A0H5R7J9_9EUKA</name>
<reference evidence="1" key="1">
    <citation type="submission" date="2015-04" db="EMBL/GenBank/DDBJ databases">
        <title>The genome sequence of the plant pathogenic Rhizarian Plasmodiophora brassicae reveals insights in its biotrophic life cycle and the origin of chitin synthesis.</title>
        <authorList>
            <person name="Schwelm A."/>
            <person name="Fogelqvist J."/>
            <person name="Knaust A."/>
            <person name="Julke S."/>
            <person name="Lilja T."/>
            <person name="Dhandapani V."/>
            <person name="Bonilla-Rosso G."/>
            <person name="Karlsson M."/>
            <person name="Shevchenko A."/>
            <person name="Choi S.R."/>
            <person name="Kim H.G."/>
            <person name="Park J.Y."/>
            <person name="Lim Y.P."/>
            <person name="Ludwig-Muller J."/>
            <person name="Dixelius C."/>
        </authorList>
    </citation>
    <scope>NUCLEOTIDE SEQUENCE</scope>
    <source>
        <tissue evidence="1">Potato root galls</tissue>
    </source>
</reference>
<dbReference type="AlphaFoldDB" id="A0A0H5R7J9"/>
<organism evidence="1">
    <name type="scientific">Spongospora subterranea</name>
    <dbReference type="NCBI Taxonomy" id="70186"/>
    <lineage>
        <taxon>Eukaryota</taxon>
        <taxon>Sar</taxon>
        <taxon>Rhizaria</taxon>
        <taxon>Endomyxa</taxon>
        <taxon>Phytomyxea</taxon>
        <taxon>Plasmodiophorida</taxon>
        <taxon>Plasmodiophoridae</taxon>
        <taxon>Spongospora</taxon>
    </lineage>
</organism>
<sequence>VLIVQQELNIYSIITVVLRPNQEDHRRIYSLFITATSEPIVYPTTIVLQNIATHAMIRVACSSLTPMDDQKFMIAVCDFMGAVNLRIKLRVDPCQITVTVLANEYSRIVLKH</sequence>